<accession>A0ABN2HMS8</accession>
<dbReference type="InterPro" id="IPR013320">
    <property type="entry name" value="ConA-like_dom_sf"/>
</dbReference>
<feature type="compositionally biased region" description="Polar residues" evidence="1">
    <location>
        <begin position="1508"/>
        <end position="1521"/>
    </location>
</feature>
<feature type="region of interest" description="Disordered" evidence="1">
    <location>
        <begin position="1"/>
        <end position="68"/>
    </location>
</feature>
<reference evidence="3 4" key="1">
    <citation type="journal article" date="2019" name="Int. J. Syst. Evol. Microbiol.">
        <title>The Global Catalogue of Microorganisms (GCM) 10K type strain sequencing project: providing services to taxonomists for standard genome sequencing and annotation.</title>
        <authorList>
            <consortium name="The Broad Institute Genomics Platform"/>
            <consortium name="The Broad Institute Genome Sequencing Center for Infectious Disease"/>
            <person name="Wu L."/>
            <person name="Ma J."/>
        </authorList>
    </citation>
    <scope>NUCLEOTIDE SEQUENCE [LARGE SCALE GENOMIC DNA]</scope>
    <source>
        <strain evidence="3 4">JCM 14718</strain>
    </source>
</reference>
<dbReference type="PANTHER" id="PTHR32305:SF15">
    <property type="entry name" value="PROTEIN RHSA-RELATED"/>
    <property type="match status" value="1"/>
</dbReference>
<dbReference type="InterPro" id="IPR006530">
    <property type="entry name" value="YD"/>
</dbReference>
<feature type="region of interest" description="Disordered" evidence="1">
    <location>
        <begin position="1187"/>
        <end position="1222"/>
    </location>
</feature>
<dbReference type="Pfam" id="PF05593">
    <property type="entry name" value="RHS_repeat"/>
    <property type="match status" value="2"/>
</dbReference>
<dbReference type="Proteomes" id="UP001500618">
    <property type="component" value="Unassembled WGS sequence"/>
</dbReference>
<dbReference type="CDD" id="cd00110">
    <property type="entry name" value="LamG"/>
    <property type="match status" value="1"/>
</dbReference>
<feature type="region of interest" description="Disordered" evidence="1">
    <location>
        <begin position="772"/>
        <end position="796"/>
    </location>
</feature>
<protein>
    <recommendedName>
        <fullName evidence="2">DUF6531 domain-containing protein</fullName>
    </recommendedName>
</protein>
<dbReference type="InterPro" id="IPR031325">
    <property type="entry name" value="RHS_repeat"/>
</dbReference>
<dbReference type="SUPFAM" id="SSF49899">
    <property type="entry name" value="Concanavalin A-like lectins/glucanases"/>
    <property type="match status" value="1"/>
</dbReference>
<feature type="region of interest" description="Disordered" evidence="1">
    <location>
        <begin position="1715"/>
        <end position="1738"/>
    </location>
</feature>
<name>A0ABN2HMS8_9ACTN</name>
<evidence type="ECO:0000259" key="2">
    <source>
        <dbReference type="Pfam" id="PF20148"/>
    </source>
</evidence>
<organism evidence="3 4">
    <name type="scientific">Fodinicola feengrottensis</name>
    <dbReference type="NCBI Taxonomy" id="435914"/>
    <lineage>
        <taxon>Bacteria</taxon>
        <taxon>Bacillati</taxon>
        <taxon>Actinomycetota</taxon>
        <taxon>Actinomycetes</taxon>
        <taxon>Mycobacteriales</taxon>
        <taxon>Fodinicola</taxon>
    </lineage>
</organism>
<feature type="domain" description="DUF6531" evidence="2">
    <location>
        <begin position="710"/>
        <end position="781"/>
    </location>
</feature>
<dbReference type="Gene3D" id="2.180.10.10">
    <property type="entry name" value="RHS repeat-associated core"/>
    <property type="match status" value="2"/>
</dbReference>
<feature type="compositionally biased region" description="Polar residues" evidence="1">
    <location>
        <begin position="57"/>
        <end position="68"/>
    </location>
</feature>
<dbReference type="PANTHER" id="PTHR32305">
    <property type="match status" value="1"/>
</dbReference>
<keyword evidence="4" id="KW-1185">Reference proteome</keyword>
<feature type="compositionally biased region" description="Polar residues" evidence="1">
    <location>
        <begin position="1727"/>
        <end position="1738"/>
    </location>
</feature>
<dbReference type="Pfam" id="PF13385">
    <property type="entry name" value="Laminin_G_3"/>
    <property type="match status" value="1"/>
</dbReference>
<feature type="compositionally biased region" description="Polar residues" evidence="1">
    <location>
        <begin position="1213"/>
        <end position="1222"/>
    </location>
</feature>
<dbReference type="InterPro" id="IPR050708">
    <property type="entry name" value="T6SS_VgrG/RHS"/>
</dbReference>
<dbReference type="EMBL" id="BAAANY010000018">
    <property type="protein sequence ID" value="GAA1690423.1"/>
    <property type="molecule type" value="Genomic_DNA"/>
</dbReference>
<evidence type="ECO:0000313" key="4">
    <source>
        <dbReference type="Proteomes" id="UP001500618"/>
    </source>
</evidence>
<proteinExistence type="predicted"/>
<dbReference type="NCBIfam" id="TIGR01643">
    <property type="entry name" value="YD_repeat_2x"/>
    <property type="match status" value="1"/>
</dbReference>
<dbReference type="Pfam" id="PF20148">
    <property type="entry name" value="DUF6531"/>
    <property type="match status" value="1"/>
</dbReference>
<feature type="compositionally biased region" description="Polar residues" evidence="1">
    <location>
        <begin position="1801"/>
        <end position="1819"/>
    </location>
</feature>
<dbReference type="InterPro" id="IPR045351">
    <property type="entry name" value="DUF6531"/>
</dbReference>
<evidence type="ECO:0000256" key="1">
    <source>
        <dbReference type="SAM" id="MobiDB-lite"/>
    </source>
</evidence>
<evidence type="ECO:0000313" key="3">
    <source>
        <dbReference type="EMBL" id="GAA1690423.1"/>
    </source>
</evidence>
<feature type="region of interest" description="Disordered" evidence="1">
    <location>
        <begin position="1507"/>
        <end position="1528"/>
    </location>
</feature>
<gene>
    <name evidence="3" type="ORF">GCM10009765_44900</name>
</gene>
<dbReference type="InterPro" id="IPR001791">
    <property type="entry name" value="Laminin_G"/>
</dbReference>
<feature type="region of interest" description="Disordered" evidence="1">
    <location>
        <begin position="1764"/>
        <end position="1819"/>
    </location>
</feature>
<sequence>MKSPAVRGAVPPQTKYSSPVLPPKPKPAPQHVGAMTKKTRPSTGMTTASREIPGARTSRQTEFTNPDGTHTLRFYAGTANVRDQSSGAMVPLDLRLKPSASRLVPADSGVTTSFGTTGTDPSLATVTTGPTSVSFGVDGAAAVSGVTAPDGSSLTFNDIRPDANLRLAASSDGVKENIVLSSADAPSSWSFPLNLTGLAPSMDSASGAVVLKDAGGVERAWIPAGWMEDSKVSPVTGDGEISHAVAYTLSQRDGQWILQVTLDSAWLHDPARQFPVVVDPTVRTNADADDTYVQSPYVADHSSEAEVKVGHYTDDSGGHNAAAYIDFNSVLPNIRNKYIVAATVNVTETWSYSCRASAVTMFPVTGSWAGSTLKSWPGAAYNTHLGNTKSFAHGYNSSCPSAREGFPVDADLMTQWSHGKIAVYGFTLRASTTDNNDWKKFASAQSPVSANIPYLDVTYQPEGASYEIRNPVFNPPVTNTQSGNLDVVVYNWGSSTWPANGAWKLTFRVMKGSTLVVGPGTYRFAPTVTLPPGSDAAITITVPPLPPSQYDLWLDMSNASGQFFSSTYTVPFGVVPFSVGNVAPAVTANQPGSGAVVSSLTPTLYAESVDPDRSPPNNARKYSFKICGGSPDAPVGCASSGWQLPQTWTPPAGTLKWGTKYFWTVQATDQVTNGPISDPIWLTTQAPQPEIASHLSANSDPRGAPGLDAQIGNYTTQTVDASIDVPGPALSVARSYNSSDSRTTGAFGPGWSSLLDTGLRSDTDGSGNVVVTGSDGRETRFGKNPDGTYAPPEGRNTTLVYSPSNSEYTLTDPSGQRTIFDSVGHLISIVDSAGHTQTWTYDSNGKIATIVDTTSGRALHISWDSGHVTSVSTDPANANAPPLTWTYAYTNGALTKACTPLSAGSCTIYQYQDGTRYRSTVLDDNPYAYWRLDDNADSASGSSIVAHKLGADQVAYDNVRLGAAGATGGDDTAAAFDAGGFDPTGLGGNGPSTASLPDKLASPALSLSAELWFKTTGSGVLLGQQNTGLTDTPTRFEPVLYVGTDGKLRGEWSQGSVSPITSAATVNDGNWHHAVISGAINTQTLYLDGVAQGTLSGLIDHQDITKMFLGTTRTTSWPSAVDGYDPFTGTIDDLAIYWHPLGASEVAAHYAARTSMSKLTTVDLPGHRYASINYGATTERVTTLTDSNGGNWTLDDPTVDTPAPANPGDEVSPQRSVTLHSDTRSNITSVFDVDHGGRAVKRTDGDGPTSWAYNDDGFATGVTDENGHSTVRTTDPRGNTLSRTTCQDASQAAAGGCSTSYYAYYLNTSNALDPRNDKLTESCDARSSDQDDQTYCTTYTYNTNGQPLTVTEPAFDAAGTTHPVTTYAYGTNTSVGSFGQLVAVAGRRNQNTTLTYTATGDVSDSTNPLGLVTHYGYDGLGRVTSINSHDGAHDYGTVNYTFAGLSNLATITSPSIGNSLTGVTHTAHATYAYADDGQVTKLVASDTGGHDADRIWSYTYDDRGRLSTAVSPGGTTETTGYDTRGDPTSAVTETGLHLSTTYNDRHELLTTTATGDGVDPQNPSATSLMLESRAYDHAGRLAQAIDAMGVTHAFTYWDNDLPQSETLPGYTEGGTIAAEDLPLSYRYYDTAGQPSLIEGPGRWNTSYTYDPAGNQKSASLSVEDVDSIDTSASAQAHANRAAKPAVLTPWRTSNFTLDADGNIVEAVATGDEVRIGPRPLIPPTTLPEMSSPTVRLSTPPISVRRPRLEILVVFRLLSPIPPAGSPLSPTTSPEHSRPKPRPPSARGRLVYVPTTCDRRSPTATTHSVSRLSSAMRTAF</sequence>
<comment type="caution">
    <text evidence="3">The sequence shown here is derived from an EMBL/GenBank/DDBJ whole genome shotgun (WGS) entry which is preliminary data.</text>
</comment>
<dbReference type="Gene3D" id="2.60.120.200">
    <property type="match status" value="1"/>
</dbReference>